<evidence type="ECO:0000256" key="1">
    <source>
        <dbReference type="ARBA" id="ARBA00004370"/>
    </source>
</evidence>
<evidence type="ECO:0000256" key="3">
    <source>
        <dbReference type="ARBA" id="ARBA00022781"/>
    </source>
</evidence>
<dbReference type="EMBL" id="FUXI01000038">
    <property type="protein sequence ID" value="SKA10358.1"/>
    <property type="molecule type" value="Genomic_DNA"/>
</dbReference>
<dbReference type="InterPro" id="IPR000711">
    <property type="entry name" value="ATPase_OSCP/dsu"/>
</dbReference>
<keyword evidence="6 8" id="KW-0139">CF(1)</keyword>
<dbReference type="InterPro" id="IPR020781">
    <property type="entry name" value="ATPase_OSCP/d_CS"/>
</dbReference>
<keyword evidence="3 8" id="KW-0375">Hydrogen ion transport</keyword>
<protein>
    <recommendedName>
        <fullName evidence="8">ATP synthase subunit delta</fullName>
    </recommendedName>
    <alternativeName>
        <fullName evidence="8">ATP synthase F(1) sector subunit delta</fullName>
    </alternativeName>
    <alternativeName>
        <fullName evidence="8">F-type ATPase subunit delta</fullName>
        <shortName evidence="8">F-ATPase subunit delta</shortName>
    </alternativeName>
</protein>
<dbReference type="GO" id="GO:0005886">
    <property type="term" value="C:plasma membrane"/>
    <property type="evidence" value="ECO:0007669"/>
    <property type="project" value="UniProtKB-SubCell"/>
</dbReference>
<keyword evidence="5 8" id="KW-0472">Membrane</keyword>
<evidence type="ECO:0000256" key="2">
    <source>
        <dbReference type="ARBA" id="ARBA00022448"/>
    </source>
</evidence>
<dbReference type="GO" id="GO:0045259">
    <property type="term" value="C:proton-transporting ATP synthase complex"/>
    <property type="evidence" value="ECO:0007669"/>
    <property type="project" value="UniProtKB-KW"/>
</dbReference>
<evidence type="ECO:0000256" key="7">
    <source>
        <dbReference type="ARBA" id="ARBA00023310"/>
    </source>
</evidence>
<evidence type="ECO:0000256" key="8">
    <source>
        <dbReference type="HAMAP-Rule" id="MF_01416"/>
    </source>
</evidence>
<keyword evidence="2 8" id="KW-0813">Transport</keyword>
<dbReference type="SUPFAM" id="SSF47928">
    <property type="entry name" value="N-terminal domain of the delta subunit of the F1F0-ATP synthase"/>
    <property type="match status" value="1"/>
</dbReference>
<dbReference type="Pfam" id="PF00213">
    <property type="entry name" value="OSCP"/>
    <property type="match status" value="1"/>
</dbReference>
<evidence type="ECO:0000256" key="5">
    <source>
        <dbReference type="ARBA" id="ARBA00023136"/>
    </source>
</evidence>
<keyword evidence="7 8" id="KW-0066">ATP synthesis</keyword>
<accession>A0A1T4R3Y0</accession>
<dbReference type="PROSITE" id="PS00389">
    <property type="entry name" value="ATPASE_DELTA"/>
    <property type="match status" value="1"/>
</dbReference>
<evidence type="ECO:0000256" key="6">
    <source>
        <dbReference type="ARBA" id="ARBA00023196"/>
    </source>
</evidence>
<dbReference type="PANTHER" id="PTHR11910">
    <property type="entry name" value="ATP SYNTHASE DELTA CHAIN"/>
    <property type="match status" value="1"/>
</dbReference>
<evidence type="ECO:0000256" key="4">
    <source>
        <dbReference type="ARBA" id="ARBA00023065"/>
    </source>
</evidence>
<organism evidence="9 10">
    <name type="scientific">Pilibacter termitis</name>
    <dbReference type="NCBI Taxonomy" id="263852"/>
    <lineage>
        <taxon>Bacteria</taxon>
        <taxon>Bacillati</taxon>
        <taxon>Bacillota</taxon>
        <taxon>Bacilli</taxon>
        <taxon>Lactobacillales</taxon>
        <taxon>Enterococcaceae</taxon>
        <taxon>Pilibacter</taxon>
    </lineage>
</organism>
<gene>
    <name evidence="8" type="primary">atpH</name>
    <name evidence="9" type="ORF">SAMN02745116_02427</name>
</gene>
<dbReference type="PRINTS" id="PR00125">
    <property type="entry name" value="ATPASEDELTA"/>
</dbReference>
<dbReference type="InterPro" id="IPR026015">
    <property type="entry name" value="ATP_synth_OSCP/delta_N_sf"/>
</dbReference>
<dbReference type="AlphaFoldDB" id="A0A1T4R3Y0"/>
<dbReference type="GO" id="GO:0046933">
    <property type="term" value="F:proton-transporting ATP synthase activity, rotational mechanism"/>
    <property type="evidence" value="ECO:0007669"/>
    <property type="project" value="UniProtKB-UniRule"/>
</dbReference>
<dbReference type="STRING" id="263852.SAMN02745116_02427"/>
<sequence length="184" mass="20630">MSSVKLNKNSIALRYGKAIFELAEEDELLNEVQEDFLALKQIFEENETLGEALSDIRLTYKQKQTIFQELKKDAHPLTQNFLSVVFESNLMFAMPLILENFFTRYNKEKGIVTGVVTSAVPLSAAQKAQITVGLAKRLKIGRVTLTEKIDETIVGGVIVEANGQIIDGSIRTQLMKLKNLLKQV</sequence>
<keyword evidence="8" id="KW-1003">Cell membrane</keyword>
<comment type="function">
    <text evidence="8">F(1)F(0) ATP synthase produces ATP from ADP in the presence of a proton or sodium gradient. F-type ATPases consist of two structural domains, F(1) containing the extramembraneous catalytic core and F(0) containing the membrane proton channel, linked together by a central stalk and a peripheral stalk. During catalysis, ATP synthesis in the catalytic domain of F(1) is coupled via a rotary mechanism of the central stalk subunits to proton translocation.</text>
</comment>
<dbReference type="HAMAP" id="MF_01416">
    <property type="entry name" value="ATP_synth_delta_bact"/>
    <property type="match status" value="1"/>
</dbReference>
<evidence type="ECO:0000313" key="9">
    <source>
        <dbReference type="EMBL" id="SKA10358.1"/>
    </source>
</evidence>
<proteinExistence type="inferred from homology"/>
<comment type="function">
    <text evidence="8">This protein is part of the stalk that links CF(0) to CF(1). It either transmits conformational changes from CF(0) to CF(1) or is implicated in proton conduction.</text>
</comment>
<keyword evidence="10" id="KW-1185">Reference proteome</keyword>
<comment type="subcellular location">
    <subcellularLocation>
        <location evidence="8">Cell membrane</location>
        <topology evidence="8">Peripheral membrane protein</topology>
    </subcellularLocation>
    <subcellularLocation>
        <location evidence="1">Membrane</location>
    </subcellularLocation>
</comment>
<dbReference type="Proteomes" id="UP000190328">
    <property type="component" value="Unassembled WGS sequence"/>
</dbReference>
<dbReference type="Gene3D" id="1.10.520.20">
    <property type="entry name" value="N-terminal domain of the delta subunit of the F1F0-ATP synthase"/>
    <property type="match status" value="1"/>
</dbReference>
<dbReference type="NCBIfam" id="TIGR01145">
    <property type="entry name" value="ATP_synt_delta"/>
    <property type="match status" value="1"/>
</dbReference>
<reference evidence="9 10" key="1">
    <citation type="submission" date="2017-02" db="EMBL/GenBank/DDBJ databases">
        <authorList>
            <person name="Peterson S.W."/>
        </authorList>
    </citation>
    <scope>NUCLEOTIDE SEQUENCE [LARGE SCALE GENOMIC DNA]</scope>
    <source>
        <strain evidence="9 10">ATCC BAA-1030</strain>
    </source>
</reference>
<evidence type="ECO:0000313" key="10">
    <source>
        <dbReference type="Proteomes" id="UP000190328"/>
    </source>
</evidence>
<comment type="similarity">
    <text evidence="8">Belongs to the ATPase delta chain family.</text>
</comment>
<keyword evidence="4 8" id="KW-0406">Ion transport</keyword>
<name>A0A1T4R3Y0_9ENTE</name>